<sequence>MVSTRALFLLAASCAAVALANPYGYGNDYYHPGFAYRQGNEYGSDAEKYGFYDKAGLGFKEGWKSGDYGHDNGDYDHGAHAYGKHAWDDGKDSYSAAVTGGHQNQHGEHADRDAKDAEGQKKYSYFSEGSGPDGYYKKGYFGSEGYDHEVASAHEVKDANGDGFLKGHHAGEKASGGKQGEFEKAGGAKGYYGKGHEQHESGYKAADYGHNKGGQGYHSGDEGSDYKTSYGHN</sequence>
<name>A0A4U5PL07_STECR</name>
<dbReference type="OrthoDB" id="5877744at2759"/>
<feature type="compositionally biased region" description="Basic and acidic residues" evidence="1">
    <location>
        <begin position="194"/>
        <end position="210"/>
    </location>
</feature>
<reference evidence="3 4" key="1">
    <citation type="journal article" date="2015" name="Genome Biol.">
        <title>Comparative genomics of Steinernema reveals deeply conserved gene regulatory networks.</title>
        <authorList>
            <person name="Dillman A.R."/>
            <person name="Macchietto M."/>
            <person name="Porter C.F."/>
            <person name="Rogers A."/>
            <person name="Williams B."/>
            <person name="Antoshechkin I."/>
            <person name="Lee M.M."/>
            <person name="Goodwin Z."/>
            <person name="Lu X."/>
            <person name="Lewis E.E."/>
            <person name="Goodrich-Blair H."/>
            <person name="Stock S.P."/>
            <person name="Adams B.J."/>
            <person name="Sternberg P.W."/>
            <person name="Mortazavi A."/>
        </authorList>
    </citation>
    <scope>NUCLEOTIDE SEQUENCE [LARGE SCALE GENOMIC DNA]</scope>
    <source>
        <strain evidence="3 4">ALL</strain>
    </source>
</reference>
<comment type="caution">
    <text evidence="3">The sequence shown here is derived from an EMBL/GenBank/DDBJ whole genome shotgun (WGS) entry which is preliminary data.</text>
</comment>
<organism evidence="3 4">
    <name type="scientific">Steinernema carpocapsae</name>
    <name type="common">Entomopathogenic nematode</name>
    <dbReference type="NCBI Taxonomy" id="34508"/>
    <lineage>
        <taxon>Eukaryota</taxon>
        <taxon>Metazoa</taxon>
        <taxon>Ecdysozoa</taxon>
        <taxon>Nematoda</taxon>
        <taxon>Chromadorea</taxon>
        <taxon>Rhabditida</taxon>
        <taxon>Tylenchina</taxon>
        <taxon>Panagrolaimomorpha</taxon>
        <taxon>Strongyloidoidea</taxon>
        <taxon>Steinernematidae</taxon>
        <taxon>Steinernema</taxon>
    </lineage>
</organism>
<reference evidence="3 4" key="2">
    <citation type="journal article" date="2019" name="G3 (Bethesda)">
        <title>Hybrid Assembly of the Genome of the Entomopathogenic Nematode Steinernema carpocapsae Identifies the X-Chromosome.</title>
        <authorList>
            <person name="Serra L."/>
            <person name="Macchietto M."/>
            <person name="Macias-Munoz A."/>
            <person name="McGill C.J."/>
            <person name="Rodriguez I.M."/>
            <person name="Rodriguez B."/>
            <person name="Murad R."/>
            <person name="Mortazavi A."/>
        </authorList>
    </citation>
    <scope>NUCLEOTIDE SEQUENCE [LARGE SCALE GENOMIC DNA]</scope>
    <source>
        <strain evidence="3 4">ALL</strain>
    </source>
</reference>
<protein>
    <submittedName>
        <fullName evidence="3">Uncharacterized protein</fullName>
    </submittedName>
</protein>
<feature type="signal peptide" evidence="2">
    <location>
        <begin position="1"/>
        <end position="20"/>
    </location>
</feature>
<proteinExistence type="predicted"/>
<feature type="compositionally biased region" description="Basic and acidic residues" evidence="1">
    <location>
        <begin position="105"/>
        <end position="121"/>
    </location>
</feature>
<dbReference type="AlphaFoldDB" id="A0A4U5PL07"/>
<dbReference type="Proteomes" id="UP000298663">
    <property type="component" value="Unassembled WGS sequence"/>
</dbReference>
<feature type="region of interest" description="Disordered" evidence="1">
    <location>
        <begin position="159"/>
        <end position="233"/>
    </location>
</feature>
<evidence type="ECO:0000313" key="3">
    <source>
        <dbReference type="EMBL" id="TKR96744.1"/>
    </source>
</evidence>
<dbReference type="EMBL" id="AZBU02000002">
    <property type="protein sequence ID" value="TKR96744.1"/>
    <property type="molecule type" value="Genomic_DNA"/>
</dbReference>
<keyword evidence="4" id="KW-1185">Reference proteome</keyword>
<evidence type="ECO:0000256" key="2">
    <source>
        <dbReference type="SAM" id="SignalP"/>
    </source>
</evidence>
<dbReference type="STRING" id="34508.A0A4U5PL07"/>
<keyword evidence="2" id="KW-0732">Signal</keyword>
<gene>
    <name evidence="3" type="ORF">L596_010722</name>
</gene>
<feature type="chain" id="PRO_5020255852" evidence="2">
    <location>
        <begin position="21"/>
        <end position="233"/>
    </location>
</feature>
<feature type="region of interest" description="Disordered" evidence="1">
    <location>
        <begin position="94"/>
        <end position="126"/>
    </location>
</feature>
<evidence type="ECO:0000256" key="1">
    <source>
        <dbReference type="SAM" id="MobiDB-lite"/>
    </source>
</evidence>
<accession>A0A4U5PL07</accession>
<evidence type="ECO:0000313" key="4">
    <source>
        <dbReference type="Proteomes" id="UP000298663"/>
    </source>
</evidence>